<evidence type="ECO:0000313" key="2">
    <source>
        <dbReference type="EMBL" id="HJF51273.1"/>
    </source>
</evidence>
<reference evidence="2" key="1">
    <citation type="journal article" date="2021" name="PeerJ">
        <title>Extensive microbial diversity within the chicken gut microbiome revealed by metagenomics and culture.</title>
        <authorList>
            <person name="Gilroy R."/>
            <person name="Ravi A."/>
            <person name="Getino M."/>
            <person name="Pursley I."/>
            <person name="Horton D.L."/>
            <person name="Alikhan N.F."/>
            <person name="Baker D."/>
            <person name="Gharbi K."/>
            <person name="Hall N."/>
            <person name="Watson M."/>
            <person name="Adriaenssens E.M."/>
            <person name="Foster-Nyarko E."/>
            <person name="Jarju S."/>
            <person name="Secka A."/>
            <person name="Antonio M."/>
            <person name="Oren A."/>
            <person name="Chaudhuri R.R."/>
            <person name="La Ragione R."/>
            <person name="Hildebrand F."/>
            <person name="Pallen M.J."/>
        </authorList>
    </citation>
    <scope>NUCLEOTIDE SEQUENCE</scope>
    <source>
        <strain evidence="2">1647</strain>
    </source>
</reference>
<protein>
    <submittedName>
        <fullName evidence="2">Phage Gp19/Gp15/Gp42 family protein</fullName>
    </submittedName>
</protein>
<dbReference type="AlphaFoldDB" id="A0A921GS99"/>
<sequence>MAELDPWATPDQVSAPWRPLSPAEKQRAEALIGSVSRDIDRRWPALRARVAAGTVSAADVADVVTWLVLPVLGGPPTPGAKSWQVTSGSESRSITLDQAGNPRDPWVYAPWMLDILDGSASARQATPLGSFPDPGPFEGLFPEWPEGRR</sequence>
<gene>
    <name evidence="2" type="ORF">K8W24_16035</name>
</gene>
<feature type="region of interest" description="Disordered" evidence="1">
    <location>
        <begin position="1"/>
        <end position="21"/>
    </location>
</feature>
<evidence type="ECO:0000256" key="1">
    <source>
        <dbReference type="SAM" id="MobiDB-lite"/>
    </source>
</evidence>
<feature type="region of interest" description="Disordered" evidence="1">
    <location>
        <begin position="123"/>
        <end position="149"/>
    </location>
</feature>
<dbReference type="InterPro" id="IPR018963">
    <property type="entry name" value="Mycophage_D29_Gp19"/>
</dbReference>
<organism evidence="2 3">
    <name type="scientific">Brachybacterium paraconglomeratum</name>
    <dbReference type="NCBI Taxonomy" id="173362"/>
    <lineage>
        <taxon>Bacteria</taxon>
        <taxon>Bacillati</taxon>
        <taxon>Actinomycetota</taxon>
        <taxon>Actinomycetes</taxon>
        <taxon>Micrococcales</taxon>
        <taxon>Dermabacteraceae</taxon>
        <taxon>Brachybacterium</taxon>
    </lineage>
</organism>
<comment type="caution">
    <text evidence="2">The sequence shown here is derived from an EMBL/GenBank/DDBJ whole genome shotgun (WGS) entry which is preliminary data.</text>
</comment>
<name>A0A921GS99_9MICO</name>
<dbReference type="Pfam" id="PF09355">
    <property type="entry name" value="Phage_Gp19"/>
    <property type="match status" value="1"/>
</dbReference>
<dbReference type="Proteomes" id="UP000775129">
    <property type="component" value="Unassembled WGS sequence"/>
</dbReference>
<reference evidence="2" key="2">
    <citation type="submission" date="2021-09" db="EMBL/GenBank/DDBJ databases">
        <authorList>
            <person name="Gilroy R."/>
        </authorList>
    </citation>
    <scope>NUCLEOTIDE SEQUENCE</scope>
    <source>
        <strain evidence="2">1647</strain>
    </source>
</reference>
<dbReference type="EMBL" id="DYWO01000474">
    <property type="protein sequence ID" value="HJF51273.1"/>
    <property type="molecule type" value="Genomic_DNA"/>
</dbReference>
<accession>A0A921GS99</accession>
<proteinExistence type="predicted"/>
<evidence type="ECO:0000313" key="3">
    <source>
        <dbReference type="Proteomes" id="UP000775129"/>
    </source>
</evidence>